<name>A0A382Q157_9ZZZZ</name>
<proteinExistence type="predicted"/>
<dbReference type="PANTHER" id="PTHR46580">
    <property type="entry name" value="SENSOR KINASE-RELATED"/>
    <property type="match status" value="1"/>
</dbReference>
<evidence type="ECO:0000256" key="1">
    <source>
        <dbReference type="ARBA" id="ARBA00022729"/>
    </source>
</evidence>
<dbReference type="AlphaFoldDB" id="A0A382Q157"/>
<reference evidence="2" key="1">
    <citation type="submission" date="2018-05" db="EMBL/GenBank/DDBJ databases">
        <authorList>
            <person name="Lanie J.A."/>
            <person name="Ng W.-L."/>
            <person name="Kazmierczak K.M."/>
            <person name="Andrzejewski T.M."/>
            <person name="Davidsen T.M."/>
            <person name="Wayne K.J."/>
            <person name="Tettelin H."/>
            <person name="Glass J.I."/>
            <person name="Rusch D."/>
            <person name="Podicherti R."/>
            <person name="Tsui H.-C.T."/>
            <person name="Winkler M.E."/>
        </authorList>
    </citation>
    <scope>NUCLEOTIDE SEQUENCE</scope>
</reference>
<accession>A0A382Q157</accession>
<dbReference type="PANTHER" id="PTHR46580:SF4">
    <property type="entry name" value="ATP_GTP-BINDING PROTEIN"/>
    <property type="match status" value="1"/>
</dbReference>
<evidence type="ECO:0008006" key="3">
    <source>
        <dbReference type="Google" id="ProtNLM"/>
    </source>
</evidence>
<gene>
    <name evidence="2" type="ORF">METZ01_LOCUS332178</name>
</gene>
<dbReference type="EMBL" id="UINC01111246">
    <property type="protein sequence ID" value="SVC79324.1"/>
    <property type="molecule type" value="Genomic_DNA"/>
</dbReference>
<dbReference type="InterPro" id="IPR028994">
    <property type="entry name" value="Integrin_alpha_N"/>
</dbReference>
<feature type="non-terminal residue" evidence="2">
    <location>
        <position position="284"/>
    </location>
</feature>
<organism evidence="2">
    <name type="scientific">marine metagenome</name>
    <dbReference type="NCBI Taxonomy" id="408172"/>
    <lineage>
        <taxon>unclassified sequences</taxon>
        <taxon>metagenomes</taxon>
        <taxon>ecological metagenomes</taxon>
    </lineage>
</organism>
<evidence type="ECO:0000313" key="2">
    <source>
        <dbReference type="EMBL" id="SVC79324.1"/>
    </source>
</evidence>
<dbReference type="Pfam" id="PF13517">
    <property type="entry name" value="FG-GAP_3"/>
    <property type="match status" value="1"/>
</dbReference>
<dbReference type="SUPFAM" id="SSF69318">
    <property type="entry name" value="Integrin alpha N-terminal domain"/>
    <property type="match status" value="1"/>
</dbReference>
<keyword evidence="1" id="KW-0732">Signal</keyword>
<dbReference type="Gene3D" id="2.130.10.130">
    <property type="entry name" value="Integrin alpha, N-terminal"/>
    <property type="match status" value="1"/>
</dbReference>
<sequence>MIEEIWILMTHLFGLKQSRVACISLVLTLLAMVCPCSFAEDCNRNGVEDEQDIAAETSADCDRDGVPDECQLFPVDFSSRELGVTVSRYPRAVTCVDVDSDGILDIVTANKDGDTRSMVTVLKNDGSGIFERADFEDAVRASDLDAADFDGDGANDLLTANYYTLELLWNDGTGSFEERESIAVERGTRYAAAGDFNGDGLADIVSTNDRSNRAWVYINAGERSFSEPVAYGVGSVPSVVRVVDIEGDGDLDICTVNVGSGTITILQNDGDGGFGSSRTVVTGL</sequence>
<dbReference type="InterPro" id="IPR013517">
    <property type="entry name" value="FG-GAP"/>
</dbReference>
<protein>
    <recommendedName>
        <fullName evidence="3">VCBS repeat-containing protein</fullName>
    </recommendedName>
</protein>